<evidence type="ECO:0000313" key="1">
    <source>
        <dbReference type="EMBL" id="CEK72510.1"/>
    </source>
</evidence>
<reference evidence="1" key="1">
    <citation type="submission" date="2014-12" db="EMBL/GenBank/DDBJ databases">
        <title>Insight into the proteome of Arion vulgaris.</title>
        <authorList>
            <person name="Aradska J."/>
            <person name="Bulat T."/>
            <person name="Smidak R."/>
            <person name="Sarate P."/>
            <person name="Gangsoo J."/>
            <person name="Sialana F."/>
            <person name="Bilban M."/>
            <person name="Lubec G."/>
        </authorList>
    </citation>
    <scope>NUCLEOTIDE SEQUENCE</scope>
    <source>
        <tissue evidence="1">Skin</tissue>
    </source>
</reference>
<dbReference type="AlphaFoldDB" id="A0A0B6ZXP6"/>
<organism evidence="1">
    <name type="scientific">Arion vulgaris</name>
    <dbReference type="NCBI Taxonomy" id="1028688"/>
    <lineage>
        <taxon>Eukaryota</taxon>
        <taxon>Metazoa</taxon>
        <taxon>Spiralia</taxon>
        <taxon>Lophotrochozoa</taxon>
        <taxon>Mollusca</taxon>
        <taxon>Gastropoda</taxon>
        <taxon>Heterobranchia</taxon>
        <taxon>Euthyneura</taxon>
        <taxon>Panpulmonata</taxon>
        <taxon>Eupulmonata</taxon>
        <taxon>Stylommatophora</taxon>
        <taxon>Helicina</taxon>
        <taxon>Arionoidea</taxon>
        <taxon>Arionidae</taxon>
        <taxon>Arion</taxon>
    </lineage>
</organism>
<evidence type="ECO:0008006" key="2">
    <source>
        <dbReference type="Google" id="ProtNLM"/>
    </source>
</evidence>
<accession>A0A0B6ZXP6</accession>
<proteinExistence type="predicted"/>
<sequence>MNHLIVIFVPGHVGVQGNARPDHLTDTAVAEEGQSMNSVDINKRSKLYRCL</sequence>
<dbReference type="EMBL" id="HACG01025645">
    <property type="protein sequence ID" value="CEK72510.1"/>
    <property type="molecule type" value="Transcribed_RNA"/>
</dbReference>
<name>A0A0B6ZXP6_9EUPU</name>
<gene>
    <name evidence="1" type="primary">ORF82745</name>
</gene>
<protein>
    <recommendedName>
        <fullName evidence="2">RNase H type-1 domain-containing protein</fullName>
    </recommendedName>
</protein>